<sequence>MDVVVGQLLAGLSVGSVLLLAAVGMSLTFGQMGIINMAHGEFIMIGAYTVYMVQQFVSVAALSYVIAIPCAFLLAAAVGVLLEQGVLQFMYRRPLDTLLVTFGVSLILQQAARDIFGAPAVAINIPEFLSGHVSLLGAAIPVSRILIIVLAMVLVLLVSWLLKATQVGRRMRAVTVNRELAEVSGIPTRRTDRLTFALGSGLAGIAGVAITLIGSTTPTLGSNYIVYAFLVVVAGGLSSIWGAVIAAVALGIVQSAIAFGTTQSIATWVSFLLVVLFLQWRPQGIFSLKTRSLA</sequence>
<keyword evidence="4 9" id="KW-0812">Transmembrane</keyword>
<feature type="transmembrane region" description="Helical" evidence="9">
    <location>
        <begin position="265"/>
        <end position="282"/>
    </location>
</feature>
<gene>
    <name evidence="10" type="ORF">SAMN05443377_1085</name>
</gene>
<name>A0A1H9RN51_9ACTN</name>
<dbReference type="CDD" id="cd06582">
    <property type="entry name" value="TM_PBP1_LivH_like"/>
    <property type="match status" value="1"/>
</dbReference>
<dbReference type="RefSeq" id="WP_091968703.1">
    <property type="nucleotide sequence ID" value="NZ_FOGZ01000008.1"/>
</dbReference>
<evidence type="ECO:0000313" key="10">
    <source>
        <dbReference type="EMBL" id="SER73503.1"/>
    </source>
</evidence>
<evidence type="ECO:0000256" key="1">
    <source>
        <dbReference type="ARBA" id="ARBA00004651"/>
    </source>
</evidence>
<evidence type="ECO:0000256" key="4">
    <source>
        <dbReference type="ARBA" id="ARBA00022692"/>
    </source>
</evidence>
<keyword evidence="5" id="KW-0029">Amino-acid transport</keyword>
<accession>A0A1H9RN51</accession>
<keyword evidence="7 9" id="KW-0472">Membrane</keyword>
<evidence type="ECO:0000256" key="7">
    <source>
        <dbReference type="ARBA" id="ARBA00023136"/>
    </source>
</evidence>
<keyword evidence="6 9" id="KW-1133">Transmembrane helix</keyword>
<dbReference type="InterPro" id="IPR001851">
    <property type="entry name" value="ABC_transp_permease"/>
</dbReference>
<dbReference type="NCBIfam" id="TIGR03409">
    <property type="entry name" value="urea_trans_UrtB"/>
    <property type="match status" value="1"/>
</dbReference>
<dbReference type="GO" id="GO:0022857">
    <property type="term" value="F:transmembrane transporter activity"/>
    <property type="evidence" value="ECO:0007669"/>
    <property type="project" value="InterPro"/>
</dbReference>
<feature type="transmembrane region" description="Helical" evidence="9">
    <location>
        <begin position="225"/>
        <end position="253"/>
    </location>
</feature>
<keyword evidence="11" id="KW-1185">Reference proteome</keyword>
<keyword evidence="2" id="KW-0813">Transport</keyword>
<evidence type="ECO:0000256" key="5">
    <source>
        <dbReference type="ARBA" id="ARBA00022970"/>
    </source>
</evidence>
<dbReference type="PANTHER" id="PTHR11795:SF447">
    <property type="entry name" value="ABC TRANSPORTER PERMEASE PROTEIN"/>
    <property type="match status" value="1"/>
</dbReference>
<evidence type="ECO:0000256" key="6">
    <source>
        <dbReference type="ARBA" id="ARBA00022989"/>
    </source>
</evidence>
<dbReference type="Proteomes" id="UP000198815">
    <property type="component" value="Unassembled WGS sequence"/>
</dbReference>
<evidence type="ECO:0000256" key="2">
    <source>
        <dbReference type="ARBA" id="ARBA00022448"/>
    </source>
</evidence>
<dbReference type="PANTHER" id="PTHR11795">
    <property type="entry name" value="BRANCHED-CHAIN AMINO ACID TRANSPORT SYSTEM PERMEASE PROTEIN LIVH"/>
    <property type="match status" value="1"/>
</dbReference>
<comment type="subcellular location">
    <subcellularLocation>
        <location evidence="1">Cell membrane</location>
        <topology evidence="1">Multi-pass membrane protein</topology>
    </subcellularLocation>
</comment>
<organism evidence="10 11">
    <name type="scientific">Propionibacterium cyclohexanicum</name>
    <dbReference type="NCBI Taxonomy" id="64702"/>
    <lineage>
        <taxon>Bacteria</taxon>
        <taxon>Bacillati</taxon>
        <taxon>Actinomycetota</taxon>
        <taxon>Actinomycetes</taxon>
        <taxon>Propionibacteriales</taxon>
        <taxon>Propionibacteriaceae</taxon>
        <taxon>Propionibacterium</taxon>
    </lineage>
</organism>
<evidence type="ECO:0000256" key="9">
    <source>
        <dbReference type="SAM" id="Phobius"/>
    </source>
</evidence>
<feature type="transmembrane region" description="Helical" evidence="9">
    <location>
        <begin position="194"/>
        <end position="213"/>
    </location>
</feature>
<dbReference type="AlphaFoldDB" id="A0A1H9RN51"/>
<dbReference type="GO" id="GO:0006865">
    <property type="term" value="P:amino acid transport"/>
    <property type="evidence" value="ECO:0007669"/>
    <property type="project" value="UniProtKB-KW"/>
</dbReference>
<dbReference type="GO" id="GO:0005886">
    <property type="term" value="C:plasma membrane"/>
    <property type="evidence" value="ECO:0007669"/>
    <property type="project" value="UniProtKB-SubCell"/>
</dbReference>
<proteinExistence type="inferred from homology"/>
<dbReference type="EMBL" id="FOGZ01000008">
    <property type="protein sequence ID" value="SER73503.1"/>
    <property type="molecule type" value="Genomic_DNA"/>
</dbReference>
<evidence type="ECO:0000256" key="8">
    <source>
        <dbReference type="ARBA" id="ARBA00037998"/>
    </source>
</evidence>
<feature type="transmembrane region" description="Helical" evidence="9">
    <location>
        <begin position="132"/>
        <end position="162"/>
    </location>
</feature>
<dbReference type="OrthoDB" id="9807115at2"/>
<feature type="transmembrane region" description="Helical" evidence="9">
    <location>
        <begin position="56"/>
        <end position="82"/>
    </location>
</feature>
<reference evidence="10 11" key="1">
    <citation type="submission" date="2016-10" db="EMBL/GenBank/DDBJ databases">
        <authorList>
            <person name="de Groot N.N."/>
        </authorList>
    </citation>
    <scope>NUCLEOTIDE SEQUENCE [LARGE SCALE GENOMIC DNA]</scope>
    <source>
        <strain evidence="10 11">DSM 16859</strain>
    </source>
</reference>
<keyword evidence="3" id="KW-1003">Cell membrane</keyword>
<protein>
    <submittedName>
        <fullName evidence="10">Urea transport system permease protein</fullName>
    </submittedName>
</protein>
<dbReference type="InterPro" id="IPR017779">
    <property type="entry name" value="ABC_UrtB_bac"/>
</dbReference>
<evidence type="ECO:0000313" key="11">
    <source>
        <dbReference type="Proteomes" id="UP000198815"/>
    </source>
</evidence>
<dbReference type="STRING" id="64702.SAMN05443377_1085"/>
<dbReference type="InterPro" id="IPR052157">
    <property type="entry name" value="BCAA_transport_permease"/>
</dbReference>
<dbReference type="Pfam" id="PF02653">
    <property type="entry name" value="BPD_transp_2"/>
    <property type="match status" value="1"/>
</dbReference>
<comment type="similarity">
    <text evidence="8">Belongs to the binding-protein-dependent transport system permease family. LivHM subfamily.</text>
</comment>
<evidence type="ECO:0000256" key="3">
    <source>
        <dbReference type="ARBA" id="ARBA00022475"/>
    </source>
</evidence>